<name>A0A163DHY6_9BACL</name>
<accession>A0A163DHY6</accession>
<dbReference type="Gene3D" id="1.10.357.10">
    <property type="entry name" value="Tetracycline Repressor, domain 2"/>
    <property type="match status" value="1"/>
</dbReference>
<feature type="domain" description="HTH tetR-type" evidence="5">
    <location>
        <begin position="2"/>
        <end position="62"/>
    </location>
</feature>
<gene>
    <name evidence="6" type="ORF">AWU65_01025</name>
</gene>
<evidence type="ECO:0000256" key="3">
    <source>
        <dbReference type="ARBA" id="ARBA00023163"/>
    </source>
</evidence>
<comment type="caution">
    <text evidence="6">The sequence shown here is derived from an EMBL/GenBank/DDBJ whole genome shotgun (WGS) entry which is preliminary data.</text>
</comment>
<dbReference type="GeneID" id="97555332"/>
<feature type="DNA-binding region" description="H-T-H motif" evidence="4">
    <location>
        <begin position="25"/>
        <end position="44"/>
    </location>
</feature>
<keyword evidence="1" id="KW-0805">Transcription regulation</keyword>
<sequence>MSKKREQLLEQSERLFDKHGFHTVGLKQIIKQSGVALMTLYNHFDSKEDLILEVLKRRETRYLNSLNDCLDKKTNAELAQALAKAHMDWIRSYDSNGCMFLRAKEEFSLEQSENSEIVGFAEAHKNHLLTFFQEKGLDIREAIRLVLLFEGATALAEVFEVETVAQELAYSVEKLFS</sequence>
<evidence type="ECO:0000313" key="7">
    <source>
        <dbReference type="Proteomes" id="UP000076796"/>
    </source>
</evidence>
<keyword evidence="7" id="KW-1185">Reference proteome</keyword>
<dbReference type="OrthoDB" id="116240at2"/>
<dbReference type="InterPro" id="IPR001647">
    <property type="entry name" value="HTH_TetR"/>
</dbReference>
<dbReference type="SUPFAM" id="SSF46689">
    <property type="entry name" value="Homeodomain-like"/>
    <property type="match status" value="1"/>
</dbReference>
<dbReference type="EMBL" id="LWMH01000003">
    <property type="protein sequence ID" value="KZS43234.1"/>
    <property type="molecule type" value="Genomic_DNA"/>
</dbReference>
<dbReference type="RefSeq" id="WP_063480674.1">
    <property type="nucleotide sequence ID" value="NZ_CP147845.1"/>
</dbReference>
<dbReference type="AlphaFoldDB" id="A0A163DHY6"/>
<evidence type="ECO:0000259" key="5">
    <source>
        <dbReference type="PROSITE" id="PS50977"/>
    </source>
</evidence>
<keyword evidence="3" id="KW-0804">Transcription</keyword>
<dbReference type="PANTHER" id="PTHR47506:SF1">
    <property type="entry name" value="HTH-TYPE TRANSCRIPTIONAL REGULATOR YJDC"/>
    <property type="match status" value="1"/>
</dbReference>
<dbReference type="PANTHER" id="PTHR47506">
    <property type="entry name" value="TRANSCRIPTIONAL REGULATORY PROTEIN"/>
    <property type="match status" value="1"/>
</dbReference>
<dbReference type="GO" id="GO:0003677">
    <property type="term" value="F:DNA binding"/>
    <property type="evidence" value="ECO:0007669"/>
    <property type="project" value="UniProtKB-UniRule"/>
</dbReference>
<keyword evidence="2 4" id="KW-0238">DNA-binding</keyword>
<organism evidence="6 7">
    <name type="scientific">Paenibacillus glucanolyticus</name>
    <dbReference type="NCBI Taxonomy" id="59843"/>
    <lineage>
        <taxon>Bacteria</taxon>
        <taxon>Bacillati</taxon>
        <taxon>Bacillota</taxon>
        <taxon>Bacilli</taxon>
        <taxon>Bacillales</taxon>
        <taxon>Paenibacillaceae</taxon>
        <taxon>Paenibacillus</taxon>
    </lineage>
</organism>
<evidence type="ECO:0000313" key="6">
    <source>
        <dbReference type="EMBL" id="KZS43234.1"/>
    </source>
</evidence>
<dbReference type="Proteomes" id="UP000076796">
    <property type="component" value="Unassembled WGS sequence"/>
</dbReference>
<dbReference type="PROSITE" id="PS50977">
    <property type="entry name" value="HTH_TETR_2"/>
    <property type="match status" value="1"/>
</dbReference>
<evidence type="ECO:0000256" key="4">
    <source>
        <dbReference type="PROSITE-ProRule" id="PRU00335"/>
    </source>
</evidence>
<dbReference type="PRINTS" id="PR00455">
    <property type="entry name" value="HTHTETR"/>
</dbReference>
<reference evidence="6" key="1">
    <citation type="journal article" date="2016" name="Genome Announc.">
        <title>Draft genomes of two strains of Paenibacillus glucanolyticus with capability to degrade lignocellulose.</title>
        <authorList>
            <person name="Mathews S.L."/>
            <person name="Pawlak J."/>
            <person name="Grunden A.M."/>
        </authorList>
    </citation>
    <scope>NUCLEOTIDE SEQUENCE [LARGE SCALE GENOMIC DNA]</scope>
    <source>
        <strain evidence="6">SLM1</strain>
    </source>
</reference>
<evidence type="ECO:0000256" key="1">
    <source>
        <dbReference type="ARBA" id="ARBA00023015"/>
    </source>
</evidence>
<dbReference type="InterPro" id="IPR009057">
    <property type="entry name" value="Homeodomain-like_sf"/>
</dbReference>
<dbReference type="Pfam" id="PF00440">
    <property type="entry name" value="TetR_N"/>
    <property type="match status" value="1"/>
</dbReference>
<evidence type="ECO:0000256" key="2">
    <source>
        <dbReference type="ARBA" id="ARBA00023125"/>
    </source>
</evidence>
<protein>
    <submittedName>
        <fullName evidence="6">Transcriptional regulator</fullName>
    </submittedName>
</protein>
<proteinExistence type="predicted"/>